<sequence>MTVVSLKGLNNHVIQVPTGLFIDNEFIPATGNATIDLENPATGQHLATVSCAQEQDIDRAVQSSQKAFASWKSVSPSTRRQLLSKLADLLERDASDVSTLESLDAGILYSDSTGLHVPQALENLRYFSGWADKVDGLALTIPEGMAYTRRDPYGVCAAIVPWNSPLMITIWKLAPCIAAGNTLVIKTPELCPLYGQKLAELIREAGFPPGVINIVCGLGQVAGQRLAEHPVVRKISFTGSPAVGRQILATSARTNLKKVTLELGGKGPSIIFDDADFENALFWTMIGITANNGQICIAGSRIYVQDTIYDKYVQEFSKRSREAVHGDPLLATTTKGPIISARQRDNVLSFVDKGKESGATLLHGGEKLPGTGHFIANTAFADVPQDASIMQQEIFGPFASIASFKTEEEAIARANDTSYGLSAAVFSNNLDRVFRVTEAIEAGQVTVNIWGTVNANTPFGGVKESGFGRDMGKEALDEWTAPKVVKWHIQKR</sequence>
<evidence type="ECO:0000259" key="5">
    <source>
        <dbReference type="Pfam" id="PF00171"/>
    </source>
</evidence>
<protein>
    <recommendedName>
        <fullName evidence="3">aldehyde dehydrogenase (NAD(+))</fullName>
        <ecNumber evidence="3">1.2.1.3</ecNumber>
    </recommendedName>
</protein>
<dbReference type="FunFam" id="3.40.605.10:FF:000007">
    <property type="entry name" value="NAD/NADP-dependent betaine aldehyde dehydrogenase"/>
    <property type="match status" value="1"/>
</dbReference>
<dbReference type="Gene3D" id="3.40.605.10">
    <property type="entry name" value="Aldehyde Dehydrogenase, Chain A, domain 1"/>
    <property type="match status" value="1"/>
</dbReference>
<dbReference type="InterPro" id="IPR016161">
    <property type="entry name" value="Ald_DH/histidinol_DH"/>
</dbReference>
<evidence type="ECO:0000256" key="4">
    <source>
        <dbReference type="ARBA" id="ARBA00049194"/>
    </source>
</evidence>
<dbReference type="PANTHER" id="PTHR11699">
    <property type="entry name" value="ALDEHYDE DEHYDROGENASE-RELATED"/>
    <property type="match status" value="1"/>
</dbReference>
<comment type="catalytic activity">
    <reaction evidence="4">
        <text>an aldehyde + NAD(+) + H2O = a carboxylate + NADH + 2 H(+)</text>
        <dbReference type="Rhea" id="RHEA:16185"/>
        <dbReference type="ChEBI" id="CHEBI:15377"/>
        <dbReference type="ChEBI" id="CHEBI:15378"/>
        <dbReference type="ChEBI" id="CHEBI:17478"/>
        <dbReference type="ChEBI" id="CHEBI:29067"/>
        <dbReference type="ChEBI" id="CHEBI:57540"/>
        <dbReference type="ChEBI" id="CHEBI:57945"/>
        <dbReference type="EC" id="1.2.1.3"/>
    </reaction>
</comment>
<dbReference type="Pfam" id="PF00171">
    <property type="entry name" value="Aldedh"/>
    <property type="match status" value="1"/>
</dbReference>
<evidence type="ECO:0000313" key="6">
    <source>
        <dbReference type="EMBL" id="KAJ9642684.1"/>
    </source>
</evidence>
<dbReference type="FunFam" id="3.40.605.10:FF:000026">
    <property type="entry name" value="Aldehyde dehydrogenase, putative"/>
    <property type="match status" value="1"/>
</dbReference>
<organism evidence="6 7">
    <name type="scientific">Knufia peltigerae</name>
    <dbReference type="NCBI Taxonomy" id="1002370"/>
    <lineage>
        <taxon>Eukaryota</taxon>
        <taxon>Fungi</taxon>
        <taxon>Dikarya</taxon>
        <taxon>Ascomycota</taxon>
        <taxon>Pezizomycotina</taxon>
        <taxon>Eurotiomycetes</taxon>
        <taxon>Chaetothyriomycetidae</taxon>
        <taxon>Chaetothyriales</taxon>
        <taxon>Trichomeriaceae</taxon>
        <taxon>Knufia</taxon>
    </lineage>
</organism>
<dbReference type="AlphaFoldDB" id="A0AA39D1P3"/>
<evidence type="ECO:0000313" key="7">
    <source>
        <dbReference type="Proteomes" id="UP001172681"/>
    </source>
</evidence>
<keyword evidence="2" id="KW-0560">Oxidoreductase</keyword>
<dbReference type="SUPFAM" id="SSF53720">
    <property type="entry name" value="ALDH-like"/>
    <property type="match status" value="1"/>
</dbReference>
<dbReference type="Gene3D" id="3.40.309.10">
    <property type="entry name" value="Aldehyde Dehydrogenase, Chain A, domain 2"/>
    <property type="match status" value="1"/>
</dbReference>
<gene>
    <name evidence="6" type="ORF">H2204_002332</name>
</gene>
<dbReference type="InterPro" id="IPR015590">
    <property type="entry name" value="Aldehyde_DH_dom"/>
</dbReference>
<name>A0AA39D1P3_9EURO</name>
<reference evidence="6" key="1">
    <citation type="submission" date="2022-10" db="EMBL/GenBank/DDBJ databases">
        <title>Culturing micro-colonial fungi from biological soil crusts in the Mojave desert and describing Neophaeococcomyces mojavensis, and introducing the new genera and species Taxawa tesnikishii.</title>
        <authorList>
            <person name="Kurbessoian T."/>
            <person name="Stajich J.E."/>
        </authorList>
    </citation>
    <scope>NUCLEOTIDE SEQUENCE</scope>
    <source>
        <strain evidence="6">TK_35</strain>
    </source>
</reference>
<dbReference type="EC" id="1.2.1.3" evidence="3"/>
<feature type="domain" description="Aldehyde dehydrogenase" evidence="5">
    <location>
        <begin position="29"/>
        <end position="485"/>
    </location>
</feature>
<evidence type="ECO:0000256" key="3">
    <source>
        <dbReference type="ARBA" id="ARBA00024226"/>
    </source>
</evidence>
<comment type="caution">
    <text evidence="6">The sequence shown here is derived from an EMBL/GenBank/DDBJ whole genome shotgun (WGS) entry which is preliminary data.</text>
</comment>
<dbReference type="FunFam" id="3.40.309.10:FF:000012">
    <property type="entry name" value="Betaine aldehyde dehydrogenase"/>
    <property type="match status" value="1"/>
</dbReference>
<dbReference type="Proteomes" id="UP001172681">
    <property type="component" value="Unassembled WGS sequence"/>
</dbReference>
<dbReference type="GO" id="GO:0046394">
    <property type="term" value="P:carboxylic acid biosynthetic process"/>
    <property type="evidence" value="ECO:0007669"/>
    <property type="project" value="UniProtKB-ARBA"/>
</dbReference>
<dbReference type="InterPro" id="IPR016162">
    <property type="entry name" value="Ald_DH_N"/>
</dbReference>
<evidence type="ECO:0000256" key="2">
    <source>
        <dbReference type="ARBA" id="ARBA00023002"/>
    </source>
</evidence>
<evidence type="ECO:0000256" key="1">
    <source>
        <dbReference type="ARBA" id="ARBA00009986"/>
    </source>
</evidence>
<comment type="similarity">
    <text evidence="1">Belongs to the aldehyde dehydrogenase family.</text>
</comment>
<keyword evidence="7" id="KW-1185">Reference proteome</keyword>
<dbReference type="InterPro" id="IPR016163">
    <property type="entry name" value="Ald_DH_C"/>
</dbReference>
<dbReference type="EMBL" id="JAPDRN010000009">
    <property type="protein sequence ID" value="KAJ9642684.1"/>
    <property type="molecule type" value="Genomic_DNA"/>
</dbReference>
<accession>A0AA39D1P3</accession>
<proteinExistence type="inferred from homology"/>
<dbReference type="GO" id="GO:0004029">
    <property type="term" value="F:aldehyde dehydrogenase (NAD+) activity"/>
    <property type="evidence" value="ECO:0007669"/>
    <property type="project" value="UniProtKB-EC"/>
</dbReference>